<evidence type="ECO:0000256" key="1">
    <source>
        <dbReference type="ARBA" id="ARBA00022481"/>
    </source>
</evidence>
<dbReference type="GO" id="GO:0015628">
    <property type="term" value="P:protein secretion by the type II secretion system"/>
    <property type="evidence" value="ECO:0007669"/>
    <property type="project" value="InterPro"/>
</dbReference>
<feature type="region of interest" description="Disordered" evidence="2">
    <location>
        <begin position="78"/>
        <end position="97"/>
    </location>
</feature>
<keyword evidence="3" id="KW-0472">Membrane</keyword>
<dbReference type="InterPro" id="IPR012902">
    <property type="entry name" value="N_methyl_site"/>
</dbReference>
<proteinExistence type="predicted"/>
<accession>A0A0G1MMW2</accession>
<evidence type="ECO:0000313" key="4">
    <source>
        <dbReference type="EMBL" id="KKT73354.1"/>
    </source>
</evidence>
<feature type="compositionally biased region" description="Polar residues" evidence="2">
    <location>
        <begin position="78"/>
        <end position="92"/>
    </location>
</feature>
<evidence type="ECO:0000256" key="3">
    <source>
        <dbReference type="SAM" id="Phobius"/>
    </source>
</evidence>
<dbReference type="InterPro" id="IPR000983">
    <property type="entry name" value="Bac_GSPG_pilin"/>
</dbReference>
<keyword evidence="1" id="KW-0488">Methylation</keyword>
<dbReference type="EMBL" id="LCJG01000011">
    <property type="protein sequence ID" value="KKT73354.1"/>
    <property type="molecule type" value="Genomic_DNA"/>
</dbReference>
<feature type="transmembrane region" description="Helical" evidence="3">
    <location>
        <begin position="13"/>
        <end position="34"/>
    </location>
</feature>
<protein>
    <submittedName>
        <fullName evidence="4">Type II secretion system protein G</fullName>
    </submittedName>
</protein>
<organism evidence="4 5">
    <name type="scientific">Candidatus Collierbacteria bacterium GW2011_GWB1_44_6</name>
    <dbReference type="NCBI Taxonomy" id="1618384"/>
    <lineage>
        <taxon>Bacteria</taxon>
        <taxon>Candidatus Collieribacteriota</taxon>
    </lineage>
</organism>
<dbReference type="AlphaFoldDB" id="A0A0G1MMW2"/>
<reference evidence="4 5" key="1">
    <citation type="journal article" date="2015" name="Nature">
        <title>rRNA introns, odd ribosomes, and small enigmatic genomes across a large radiation of phyla.</title>
        <authorList>
            <person name="Brown C.T."/>
            <person name="Hug L.A."/>
            <person name="Thomas B.C."/>
            <person name="Sharon I."/>
            <person name="Castelle C.J."/>
            <person name="Singh A."/>
            <person name="Wilkins M.J."/>
            <person name="Williams K.H."/>
            <person name="Banfield J.F."/>
        </authorList>
    </citation>
    <scope>NUCLEOTIDE SEQUENCE [LARGE SCALE GENOMIC DNA]</scope>
</reference>
<evidence type="ECO:0000313" key="5">
    <source>
        <dbReference type="Proteomes" id="UP000034835"/>
    </source>
</evidence>
<evidence type="ECO:0000256" key="2">
    <source>
        <dbReference type="SAM" id="MobiDB-lite"/>
    </source>
</evidence>
<dbReference type="Pfam" id="PF07963">
    <property type="entry name" value="N_methyl"/>
    <property type="match status" value="1"/>
</dbReference>
<keyword evidence="3" id="KW-1133">Transmembrane helix</keyword>
<dbReference type="Gene3D" id="3.30.700.10">
    <property type="entry name" value="Glycoprotein, Type 4 Pilin"/>
    <property type="match status" value="1"/>
</dbReference>
<sequence length="136" mass="14788">MIGRVKGFTFIELLVVITIIGVVFAAGIVSFTSITTRSRDTRRKADIESMRQSLEICRSLTGFYPDLQYVYQSDKTNSSLSCGASGPTQMKKTPSDPKPCAAGLDGAYSYVKTDTTTYSLSAPCMEVDTGYQVTNP</sequence>
<dbReference type="SUPFAM" id="SSF54523">
    <property type="entry name" value="Pili subunits"/>
    <property type="match status" value="1"/>
</dbReference>
<gene>
    <name evidence="4" type="ORF">UW68_C0011G0011</name>
</gene>
<dbReference type="PRINTS" id="PR00813">
    <property type="entry name" value="BCTERIALGSPG"/>
</dbReference>
<dbReference type="STRING" id="1618384.UW68_C0011G0011"/>
<dbReference type="Proteomes" id="UP000034835">
    <property type="component" value="Unassembled WGS sequence"/>
</dbReference>
<dbReference type="NCBIfam" id="TIGR02532">
    <property type="entry name" value="IV_pilin_GFxxxE"/>
    <property type="match status" value="1"/>
</dbReference>
<keyword evidence="3" id="KW-0812">Transmembrane</keyword>
<dbReference type="InterPro" id="IPR045584">
    <property type="entry name" value="Pilin-like"/>
</dbReference>
<name>A0A0G1MMW2_9BACT</name>
<comment type="caution">
    <text evidence="4">The sequence shown here is derived from an EMBL/GenBank/DDBJ whole genome shotgun (WGS) entry which is preliminary data.</text>
</comment>
<dbReference type="GO" id="GO:0015627">
    <property type="term" value="C:type II protein secretion system complex"/>
    <property type="evidence" value="ECO:0007669"/>
    <property type="project" value="InterPro"/>
</dbReference>